<evidence type="ECO:0000256" key="3">
    <source>
        <dbReference type="ARBA" id="ARBA00023136"/>
    </source>
</evidence>
<dbReference type="EMBL" id="JADINE010000011">
    <property type="protein sequence ID" value="MBO8406970.1"/>
    <property type="molecule type" value="Genomic_DNA"/>
</dbReference>
<reference evidence="6" key="2">
    <citation type="journal article" date="2021" name="PeerJ">
        <title>Extensive microbial diversity within the chicken gut microbiome revealed by metagenomics and culture.</title>
        <authorList>
            <person name="Gilroy R."/>
            <person name="Ravi A."/>
            <person name="Getino M."/>
            <person name="Pursley I."/>
            <person name="Horton D.L."/>
            <person name="Alikhan N.F."/>
            <person name="Baker D."/>
            <person name="Gharbi K."/>
            <person name="Hall N."/>
            <person name="Watson M."/>
            <person name="Adriaenssens E.M."/>
            <person name="Foster-Nyarko E."/>
            <person name="Jarju S."/>
            <person name="Secka A."/>
            <person name="Antonio M."/>
            <person name="Oren A."/>
            <person name="Chaudhuri R.R."/>
            <person name="La Ragione R."/>
            <person name="Hildebrand F."/>
            <person name="Pallen M.J."/>
        </authorList>
    </citation>
    <scope>NUCLEOTIDE SEQUENCE</scope>
    <source>
        <strain evidence="6">B1-16210</strain>
    </source>
</reference>
<evidence type="ECO:0000256" key="4">
    <source>
        <dbReference type="RuleBase" id="RU004003"/>
    </source>
</evidence>
<dbReference type="Proteomes" id="UP000721442">
    <property type="component" value="Unassembled WGS sequence"/>
</dbReference>
<evidence type="ECO:0000256" key="2">
    <source>
        <dbReference type="ARBA" id="ARBA00022729"/>
    </source>
</evidence>
<reference evidence="6" key="1">
    <citation type="submission" date="2020-10" db="EMBL/GenBank/DDBJ databases">
        <authorList>
            <person name="Gilroy R."/>
        </authorList>
    </citation>
    <scope>NUCLEOTIDE SEQUENCE</scope>
    <source>
        <strain evidence="6">B1-16210</strain>
    </source>
</reference>
<gene>
    <name evidence="6" type="ORF">IAC77_00735</name>
</gene>
<evidence type="ECO:0000259" key="5">
    <source>
        <dbReference type="Pfam" id="PF00263"/>
    </source>
</evidence>
<comment type="subcellular location">
    <subcellularLocation>
        <location evidence="1">Membrane</location>
    </subcellularLocation>
</comment>
<keyword evidence="2" id="KW-0732">Signal</keyword>
<dbReference type="InterPro" id="IPR050810">
    <property type="entry name" value="Bact_Secretion_Sys_Channel"/>
</dbReference>
<dbReference type="AlphaFoldDB" id="A0A940DDK8"/>
<dbReference type="Pfam" id="PF00263">
    <property type="entry name" value="Secretin"/>
    <property type="match status" value="1"/>
</dbReference>
<proteinExistence type="inferred from homology"/>
<dbReference type="PANTHER" id="PTHR30332">
    <property type="entry name" value="PROBABLE GENERAL SECRETION PATHWAY PROTEIN D"/>
    <property type="match status" value="1"/>
</dbReference>
<sequence>MTNPMKYLFVCGVFGAMVAGCATKESAKVAASVDQDFINAYDAFEMSKNPPAKVASGDTVSMSEGVWLGASSTVLAHRNNLPSQFETSTGITVLLNSPVTLTALSNNITAITGIPVKIDSQINAEKLKKTINVAYTGSLSGLLSQIATDLDLLWYYDKSSIVFYETETKTFTLYALGTDVSYQTAVETDDGNAVSLESTLKEWDEIENALETIIGDTDNASFTVSRSLGTITVTAPPSVLTRVGEYIERQNKRLSQLVTIDVKVLQVSISNDSAFGLNLAAAINSASGLNIVANPKNNITSTEASSMNIAVLSNAVSGLTGATHQEGSSTVAGAYTQDQIQNGSLSGLAGTDALIQALAKQGKVSLVTNVGVTTRNNRVAPVNNTRTTGYIKRFESRNFTTVESSTVDQDDLETGFSMQLLPNVLENGKILLLFRMSVRELLHMSTQTIGEVTLQLPEVEERSFMQEVIMESGQMLVVSGFEKQQSNDTRYGLGDPDFMALSGSRETSATRDVLVVILTPQVLVSPMDAERSIQQHWGAPLN</sequence>
<keyword evidence="3" id="KW-0472">Membrane</keyword>
<dbReference type="GO" id="GO:0009306">
    <property type="term" value="P:protein secretion"/>
    <property type="evidence" value="ECO:0007669"/>
    <property type="project" value="InterPro"/>
</dbReference>
<name>A0A940DDK8_9PROT</name>
<dbReference type="PANTHER" id="PTHR30332:SF24">
    <property type="entry name" value="SECRETIN GSPD-RELATED"/>
    <property type="match status" value="1"/>
</dbReference>
<feature type="domain" description="Type II/III secretion system secretin-like" evidence="5">
    <location>
        <begin position="357"/>
        <end position="523"/>
    </location>
</feature>
<dbReference type="GO" id="GO:0016020">
    <property type="term" value="C:membrane"/>
    <property type="evidence" value="ECO:0007669"/>
    <property type="project" value="UniProtKB-SubCell"/>
</dbReference>
<comment type="similarity">
    <text evidence="4">Belongs to the bacterial secretin family.</text>
</comment>
<dbReference type="InterPro" id="IPR004846">
    <property type="entry name" value="T2SS/T3SS_dom"/>
</dbReference>
<dbReference type="PROSITE" id="PS51257">
    <property type="entry name" value="PROKAR_LIPOPROTEIN"/>
    <property type="match status" value="1"/>
</dbReference>
<evidence type="ECO:0000313" key="7">
    <source>
        <dbReference type="Proteomes" id="UP000721442"/>
    </source>
</evidence>
<organism evidence="6 7">
    <name type="scientific">Candidatus Enterousia excrementavium</name>
    <dbReference type="NCBI Taxonomy" id="2840789"/>
    <lineage>
        <taxon>Bacteria</taxon>
        <taxon>Pseudomonadati</taxon>
        <taxon>Pseudomonadota</taxon>
        <taxon>Alphaproteobacteria</taxon>
        <taxon>Candidatus Enterousia</taxon>
    </lineage>
</organism>
<accession>A0A940DDK8</accession>
<protein>
    <recommendedName>
        <fullName evidence="5">Type II/III secretion system secretin-like domain-containing protein</fullName>
    </recommendedName>
</protein>
<comment type="caution">
    <text evidence="6">The sequence shown here is derived from an EMBL/GenBank/DDBJ whole genome shotgun (WGS) entry which is preliminary data.</text>
</comment>
<evidence type="ECO:0000256" key="1">
    <source>
        <dbReference type="ARBA" id="ARBA00004370"/>
    </source>
</evidence>
<evidence type="ECO:0000313" key="6">
    <source>
        <dbReference type="EMBL" id="MBO8406970.1"/>
    </source>
</evidence>